<evidence type="ECO:0000313" key="2">
    <source>
        <dbReference type="Proteomes" id="UP000235672"/>
    </source>
</evidence>
<dbReference type="AlphaFoldDB" id="A0A2J6Q2F6"/>
<sequence length="85" mass="9593">MRRNASSEESFELKAVIEESAICYYIASSVLVLIRKFEQPEPLKAVGLGASCARERCSFEASFPKGYSKLRKKVFESSRLSRVLL</sequence>
<accession>A0A2J6Q2F6</accession>
<protein>
    <submittedName>
        <fullName evidence="1">Uncharacterized protein</fullName>
    </submittedName>
</protein>
<gene>
    <name evidence="1" type="ORF">NA56DRAFT_181767</name>
</gene>
<organism evidence="1 2">
    <name type="scientific">Hyaloscypha hepaticicola</name>
    <dbReference type="NCBI Taxonomy" id="2082293"/>
    <lineage>
        <taxon>Eukaryota</taxon>
        <taxon>Fungi</taxon>
        <taxon>Dikarya</taxon>
        <taxon>Ascomycota</taxon>
        <taxon>Pezizomycotina</taxon>
        <taxon>Leotiomycetes</taxon>
        <taxon>Helotiales</taxon>
        <taxon>Hyaloscyphaceae</taxon>
        <taxon>Hyaloscypha</taxon>
    </lineage>
</organism>
<evidence type="ECO:0000313" key="1">
    <source>
        <dbReference type="EMBL" id="PMD20455.1"/>
    </source>
</evidence>
<reference evidence="1 2" key="1">
    <citation type="submission" date="2016-05" db="EMBL/GenBank/DDBJ databases">
        <title>A degradative enzymes factory behind the ericoid mycorrhizal symbiosis.</title>
        <authorList>
            <consortium name="DOE Joint Genome Institute"/>
            <person name="Martino E."/>
            <person name="Morin E."/>
            <person name="Grelet G."/>
            <person name="Kuo A."/>
            <person name="Kohler A."/>
            <person name="Daghino S."/>
            <person name="Barry K."/>
            <person name="Choi C."/>
            <person name="Cichocki N."/>
            <person name="Clum A."/>
            <person name="Copeland A."/>
            <person name="Hainaut M."/>
            <person name="Haridas S."/>
            <person name="Labutti K."/>
            <person name="Lindquist E."/>
            <person name="Lipzen A."/>
            <person name="Khouja H.-R."/>
            <person name="Murat C."/>
            <person name="Ohm R."/>
            <person name="Olson A."/>
            <person name="Spatafora J."/>
            <person name="Veneault-Fourrey C."/>
            <person name="Henrissat B."/>
            <person name="Grigoriev I."/>
            <person name="Martin F."/>
            <person name="Perotto S."/>
        </authorList>
    </citation>
    <scope>NUCLEOTIDE SEQUENCE [LARGE SCALE GENOMIC DNA]</scope>
    <source>
        <strain evidence="1 2">UAMH 7357</strain>
    </source>
</reference>
<dbReference type="EMBL" id="KZ613485">
    <property type="protein sequence ID" value="PMD20455.1"/>
    <property type="molecule type" value="Genomic_DNA"/>
</dbReference>
<keyword evidence="2" id="KW-1185">Reference proteome</keyword>
<dbReference type="Proteomes" id="UP000235672">
    <property type="component" value="Unassembled WGS sequence"/>
</dbReference>
<name>A0A2J6Q2F6_9HELO</name>
<proteinExistence type="predicted"/>